<dbReference type="Proteomes" id="UP000053766">
    <property type="component" value="Unassembled WGS sequence"/>
</dbReference>
<name>A0A0D8Y0B8_DICVI</name>
<dbReference type="EMBL" id="KN716234">
    <property type="protein sequence ID" value="KJH49474.1"/>
    <property type="molecule type" value="Genomic_DNA"/>
</dbReference>
<dbReference type="AlphaFoldDB" id="A0A0D8Y0B8"/>
<dbReference type="OrthoDB" id="5861354at2759"/>
<evidence type="ECO:0000313" key="2">
    <source>
        <dbReference type="Proteomes" id="UP000053766"/>
    </source>
</evidence>
<protein>
    <submittedName>
        <fullName evidence="1">Uncharacterized protein</fullName>
    </submittedName>
</protein>
<reference evidence="1 2" key="1">
    <citation type="submission" date="2013-11" db="EMBL/GenBank/DDBJ databases">
        <title>Draft genome of the bovine lungworm Dictyocaulus viviparus.</title>
        <authorList>
            <person name="Mitreva M."/>
        </authorList>
    </citation>
    <scope>NUCLEOTIDE SEQUENCE [LARGE SCALE GENOMIC DNA]</scope>
    <source>
        <strain evidence="1 2">HannoverDv2000</strain>
    </source>
</reference>
<reference evidence="2" key="2">
    <citation type="journal article" date="2016" name="Sci. Rep.">
        <title>Dictyocaulus viviparus genome, variome and transcriptome elucidate lungworm biology and support future intervention.</title>
        <authorList>
            <person name="McNulty S.N."/>
            <person name="Strube C."/>
            <person name="Rosa B.A."/>
            <person name="Martin J.C."/>
            <person name="Tyagi R."/>
            <person name="Choi Y.J."/>
            <person name="Wang Q."/>
            <person name="Hallsworth Pepin K."/>
            <person name="Zhang X."/>
            <person name="Ozersky P."/>
            <person name="Wilson R.K."/>
            <person name="Sternberg P.W."/>
            <person name="Gasser R.B."/>
            <person name="Mitreva M."/>
        </authorList>
    </citation>
    <scope>NUCLEOTIDE SEQUENCE [LARGE SCALE GENOMIC DNA]</scope>
    <source>
        <strain evidence="2">HannoverDv2000</strain>
    </source>
</reference>
<keyword evidence="2" id="KW-1185">Reference proteome</keyword>
<sequence length="178" mass="20307">MRSFTVFNPIDLSPPLTLSHPQTPLDEMQTFRYIVTLLGLNLTTYIIANSLQTEEEVQPSVEKQLGNPENNITSSQVWNDKNEKNKSHTVWPPGEYCIMPGPSLQCPNGFINDFITLTVPVNFGVRERYHDKAGELPYIRLGNLGGFNLNLREYDQAYILRLNTCCKIKQIPNYDDSL</sequence>
<proteinExistence type="predicted"/>
<evidence type="ECO:0000313" key="1">
    <source>
        <dbReference type="EMBL" id="KJH49474.1"/>
    </source>
</evidence>
<accession>A0A0D8Y0B8</accession>
<organism evidence="1 2">
    <name type="scientific">Dictyocaulus viviparus</name>
    <name type="common">Bovine lungworm</name>
    <dbReference type="NCBI Taxonomy" id="29172"/>
    <lineage>
        <taxon>Eukaryota</taxon>
        <taxon>Metazoa</taxon>
        <taxon>Ecdysozoa</taxon>
        <taxon>Nematoda</taxon>
        <taxon>Chromadorea</taxon>
        <taxon>Rhabditida</taxon>
        <taxon>Rhabditina</taxon>
        <taxon>Rhabditomorpha</taxon>
        <taxon>Strongyloidea</taxon>
        <taxon>Metastrongylidae</taxon>
        <taxon>Dictyocaulus</taxon>
    </lineage>
</organism>
<gene>
    <name evidence="1" type="ORF">DICVIV_04411</name>
</gene>